<evidence type="ECO:0000313" key="1">
    <source>
        <dbReference type="EMBL" id="SNT62018.1"/>
    </source>
</evidence>
<evidence type="ECO:0000313" key="2">
    <source>
        <dbReference type="Proteomes" id="UP000198318"/>
    </source>
</evidence>
<keyword evidence="2" id="KW-1185">Reference proteome</keyword>
<dbReference type="AlphaFoldDB" id="A0A239P5Z1"/>
<reference evidence="1 2" key="1">
    <citation type="submission" date="2017-06" db="EMBL/GenBank/DDBJ databases">
        <authorList>
            <person name="Kim H.J."/>
            <person name="Triplett B.A."/>
        </authorList>
    </citation>
    <scope>NUCLEOTIDE SEQUENCE [LARGE SCALE GENOMIC DNA]</scope>
    <source>
        <strain evidence="1 2">DSM 44715</strain>
    </source>
</reference>
<accession>A0A239P5Z1</accession>
<name>A0A239P5Z1_9ACTN</name>
<evidence type="ECO:0008006" key="3">
    <source>
        <dbReference type="Google" id="ProtNLM"/>
    </source>
</evidence>
<organism evidence="1 2">
    <name type="scientific">Actinomadura meyerae</name>
    <dbReference type="NCBI Taxonomy" id="240840"/>
    <lineage>
        <taxon>Bacteria</taxon>
        <taxon>Bacillati</taxon>
        <taxon>Actinomycetota</taxon>
        <taxon>Actinomycetes</taxon>
        <taxon>Streptosporangiales</taxon>
        <taxon>Thermomonosporaceae</taxon>
        <taxon>Actinomadura</taxon>
    </lineage>
</organism>
<proteinExistence type="predicted"/>
<dbReference type="EMBL" id="FZOR01000068">
    <property type="protein sequence ID" value="SNT62018.1"/>
    <property type="molecule type" value="Genomic_DNA"/>
</dbReference>
<gene>
    <name evidence="1" type="ORF">SAMN05443665_10683</name>
</gene>
<dbReference type="Proteomes" id="UP000198318">
    <property type="component" value="Unassembled WGS sequence"/>
</dbReference>
<sequence>MPTGTYLHLGDGHAGDGLAERFQCAPGPGGWRYTSRRDDGVRVDLVVDARWRQIRVELVTPGWWLRGGLTGPELAWVRAAGEEGVEHAERAAGFLSDSPGFLVAVARSLDLDDGARADVPLVRISGPSLAALTGNWRLHRTATTTHETDTGPLPVSEYQITDLATGETETFHLAGDVVLAAPGVELSELESPPNFRA</sequence>
<dbReference type="RefSeq" id="WP_089331007.1">
    <property type="nucleotide sequence ID" value="NZ_FZOR01000068.1"/>
</dbReference>
<dbReference type="OrthoDB" id="4261953at2"/>
<protein>
    <recommendedName>
        <fullName evidence="3">Glycolipid-binding</fullName>
    </recommendedName>
</protein>